<proteinExistence type="predicted"/>
<protein>
    <submittedName>
        <fullName evidence="1">Uncharacterized protein</fullName>
    </submittedName>
</protein>
<gene>
    <name evidence="1" type="ORF">EXIGLDRAFT_517270</name>
</gene>
<accession>A0A165J890</accession>
<dbReference type="AlphaFoldDB" id="A0A165J890"/>
<evidence type="ECO:0000313" key="2">
    <source>
        <dbReference type="Proteomes" id="UP000077266"/>
    </source>
</evidence>
<reference evidence="1 2" key="1">
    <citation type="journal article" date="2016" name="Mol. Biol. Evol.">
        <title>Comparative Genomics of Early-Diverging Mushroom-Forming Fungi Provides Insights into the Origins of Lignocellulose Decay Capabilities.</title>
        <authorList>
            <person name="Nagy L.G."/>
            <person name="Riley R."/>
            <person name="Tritt A."/>
            <person name="Adam C."/>
            <person name="Daum C."/>
            <person name="Floudas D."/>
            <person name="Sun H."/>
            <person name="Yadav J.S."/>
            <person name="Pangilinan J."/>
            <person name="Larsson K.H."/>
            <person name="Matsuura K."/>
            <person name="Barry K."/>
            <person name="Labutti K."/>
            <person name="Kuo R."/>
            <person name="Ohm R.A."/>
            <person name="Bhattacharya S.S."/>
            <person name="Shirouzu T."/>
            <person name="Yoshinaga Y."/>
            <person name="Martin F.M."/>
            <person name="Grigoriev I.V."/>
            <person name="Hibbett D.S."/>
        </authorList>
    </citation>
    <scope>NUCLEOTIDE SEQUENCE [LARGE SCALE GENOMIC DNA]</scope>
    <source>
        <strain evidence="1 2">HHB12029</strain>
    </source>
</reference>
<name>A0A165J890_EXIGL</name>
<dbReference type="InParanoid" id="A0A165J890"/>
<keyword evidence="2" id="KW-1185">Reference proteome</keyword>
<dbReference type="EMBL" id="KV425972">
    <property type="protein sequence ID" value="KZV94471.1"/>
    <property type="molecule type" value="Genomic_DNA"/>
</dbReference>
<dbReference type="Proteomes" id="UP000077266">
    <property type="component" value="Unassembled WGS sequence"/>
</dbReference>
<sequence length="137" mass="15056">MFPFLSHSLSAVTAPPSLHRRTLHSMSSSPFHCEPGLCCALRKVILFSCSFCPFPFHHVHPAPYRCSSTTHFRAPEISLPPSLAALSMWLCPHVLCAGQCGQETPATNLPASSVLHIHPCRTLHRRVISHFPPILSG</sequence>
<organism evidence="1 2">
    <name type="scientific">Exidia glandulosa HHB12029</name>
    <dbReference type="NCBI Taxonomy" id="1314781"/>
    <lineage>
        <taxon>Eukaryota</taxon>
        <taxon>Fungi</taxon>
        <taxon>Dikarya</taxon>
        <taxon>Basidiomycota</taxon>
        <taxon>Agaricomycotina</taxon>
        <taxon>Agaricomycetes</taxon>
        <taxon>Auriculariales</taxon>
        <taxon>Exidiaceae</taxon>
        <taxon>Exidia</taxon>
    </lineage>
</organism>
<evidence type="ECO:0000313" key="1">
    <source>
        <dbReference type="EMBL" id="KZV94471.1"/>
    </source>
</evidence>